<evidence type="ECO:0000256" key="3">
    <source>
        <dbReference type="ARBA" id="ARBA00022448"/>
    </source>
</evidence>
<keyword evidence="4" id="KW-1134">Transmembrane beta strand</keyword>
<evidence type="ECO:0000256" key="4">
    <source>
        <dbReference type="ARBA" id="ARBA00022452"/>
    </source>
</evidence>
<sequence>MNRILKIYLLIIFFSFSANLTSQVIGKLTLDEALEMALNENKLIKISQQRILGSEGKLSEMRSNYFPRIEIQSVGAYNSDPNLYINKGELNGLYDELVDDEVIDDWLIDNYPLPSRQITFLGANDFVVKSNAAIYQPITQLTSINTGRKVAELDVEISKLQYDGVKSKIKLGVKELFYGILIQDAKVNEALQEVEYKKSEYQDANNAYEAGELLYLYVTSAKAEVFEAAQDLLYEENLKDQYISSFNQLIGAQYSYQPDLELPILELKPVGEIQEYYTQGSEKNYGLKIALADLDKSELGITAAKKAFIPELSFFAQYYYNYGIPLYANQYLLMGLNFQWTLIDFGERSSIVKQRNAIYNEALDNLEYKKLTLLGEIQQAYKNIRYAESLILTAKKAYEAREEELILTINAVEAGEELSSMMFKAKADMSGAKADKLAAELNYQIAVAKLNSLVGE</sequence>
<dbReference type="GO" id="GO:0009279">
    <property type="term" value="C:cell outer membrane"/>
    <property type="evidence" value="ECO:0007669"/>
    <property type="project" value="UniProtKB-SubCell"/>
</dbReference>
<accession>H6RFR4</accession>
<dbReference type="PANTHER" id="PTHR30026">
    <property type="entry name" value="OUTER MEMBRANE PROTEIN TOLC"/>
    <property type="match status" value="1"/>
</dbReference>
<evidence type="ECO:0000256" key="1">
    <source>
        <dbReference type="ARBA" id="ARBA00004442"/>
    </source>
</evidence>
<dbReference type="InterPro" id="IPR003423">
    <property type="entry name" value="OMP_efflux"/>
</dbReference>
<dbReference type="Gene3D" id="1.20.1600.10">
    <property type="entry name" value="Outer membrane efflux proteins (OEP)"/>
    <property type="match status" value="1"/>
</dbReference>
<dbReference type="EMBL" id="FO117592">
    <property type="protein sequence ID" value="CCF99875.1"/>
    <property type="molecule type" value="Genomic_DNA"/>
</dbReference>
<reference evidence="8" key="2">
    <citation type="submission" date="2012-02" db="EMBL/GenBank/DDBJ databases">
        <authorList>
            <person name="Genoscope - CEA"/>
        </authorList>
    </citation>
    <scope>NUCLEOTIDE SEQUENCE</scope>
</reference>
<evidence type="ECO:0000313" key="8">
    <source>
        <dbReference type="EMBL" id="CCF99875.1"/>
    </source>
</evidence>
<comment type="subcellular location">
    <subcellularLocation>
        <location evidence="1">Cell outer membrane</location>
    </subcellularLocation>
</comment>
<evidence type="ECO:0000256" key="5">
    <source>
        <dbReference type="ARBA" id="ARBA00022692"/>
    </source>
</evidence>
<dbReference type="GO" id="GO:0015288">
    <property type="term" value="F:porin activity"/>
    <property type="evidence" value="ECO:0007669"/>
    <property type="project" value="TreeGrafter"/>
</dbReference>
<keyword evidence="6" id="KW-0472">Membrane</keyword>
<dbReference type="SUPFAM" id="SSF56954">
    <property type="entry name" value="Outer membrane efflux proteins (OEP)"/>
    <property type="match status" value="1"/>
</dbReference>
<keyword evidence="7" id="KW-0998">Cell outer membrane</keyword>
<proteinExistence type="inferred from homology"/>
<dbReference type="Pfam" id="PF02321">
    <property type="entry name" value="OEP"/>
    <property type="match status" value="1"/>
</dbReference>
<dbReference type="InterPro" id="IPR051906">
    <property type="entry name" value="TolC-like"/>
</dbReference>
<dbReference type="GO" id="GO:0015562">
    <property type="term" value="F:efflux transmembrane transporter activity"/>
    <property type="evidence" value="ECO:0007669"/>
    <property type="project" value="InterPro"/>
</dbReference>
<reference evidence="8" key="1">
    <citation type="journal article" date="2012" name="Environ. Microbiol.">
        <title>Genomic content of uncultured Bacteroidetes from contrasting oceanic provinces in the North Atlantic Ocean.</title>
        <authorList>
            <person name="Gomez-Pereira P.R."/>
            <person name="Schuler M."/>
            <person name="Fuchs B.M."/>
            <person name="Bennke C."/>
            <person name="Teeling H."/>
            <person name="Waldmann J."/>
            <person name="Richter M."/>
            <person name="Barbe V."/>
            <person name="Bataille E."/>
            <person name="Glockner F.O."/>
            <person name="Amann R."/>
        </authorList>
    </citation>
    <scope>NUCLEOTIDE SEQUENCE</scope>
</reference>
<dbReference type="GO" id="GO:1990281">
    <property type="term" value="C:efflux pump complex"/>
    <property type="evidence" value="ECO:0007669"/>
    <property type="project" value="TreeGrafter"/>
</dbReference>
<name>H6RFR4_9BACT</name>
<protein>
    <submittedName>
        <fullName evidence="8">Outer membrane efflux protein</fullName>
    </submittedName>
</protein>
<organism evidence="8">
    <name type="scientific">uncultured Flavobacteriia bacterium</name>
    <dbReference type="NCBI Taxonomy" id="212695"/>
    <lineage>
        <taxon>Bacteria</taxon>
        <taxon>Pseudomonadati</taxon>
        <taxon>Bacteroidota</taxon>
        <taxon>Flavobacteriia</taxon>
        <taxon>environmental samples</taxon>
    </lineage>
</organism>
<comment type="similarity">
    <text evidence="2">Belongs to the outer membrane factor (OMF) (TC 1.B.17) family.</text>
</comment>
<dbReference type="AlphaFoldDB" id="H6RFR4"/>
<keyword evidence="5" id="KW-0812">Transmembrane</keyword>
<evidence type="ECO:0000256" key="6">
    <source>
        <dbReference type="ARBA" id="ARBA00023136"/>
    </source>
</evidence>
<evidence type="ECO:0000256" key="2">
    <source>
        <dbReference type="ARBA" id="ARBA00007613"/>
    </source>
</evidence>
<dbReference type="PANTHER" id="PTHR30026:SF20">
    <property type="entry name" value="OUTER MEMBRANE PROTEIN TOLC"/>
    <property type="match status" value="1"/>
</dbReference>
<evidence type="ECO:0000256" key="7">
    <source>
        <dbReference type="ARBA" id="ARBA00023237"/>
    </source>
</evidence>
<gene>
    <name evidence="8" type="ORF">VIS_S3CBB10009</name>
</gene>
<keyword evidence="3" id="KW-0813">Transport</keyword>